<name>A0AAU7DTH4_9MICO</name>
<reference evidence="2" key="1">
    <citation type="submission" date="2024-02" db="EMBL/GenBank/DDBJ databases">
        <title>Tomenella chthoni gen. nov. sp. nov., a member of the family Jonesiaceae isolated from bat guano.</title>
        <authorList>
            <person name="Miller S.L."/>
            <person name="King J."/>
            <person name="Sankaranarayanan K."/>
            <person name="Lawson P.A."/>
        </authorList>
    </citation>
    <scope>NUCLEOTIDE SEQUENCE</scope>
    <source>
        <strain evidence="2">BS-20</strain>
    </source>
</reference>
<accession>A0AAU7DTH4</accession>
<dbReference type="PROSITE" id="PS51257">
    <property type="entry name" value="PROKAR_LIPOPROTEIN"/>
    <property type="match status" value="1"/>
</dbReference>
<evidence type="ECO:0000256" key="1">
    <source>
        <dbReference type="SAM" id="SignalP"/>
    </source>
</evidence>
<sequence length="163" mass="17528">MALMPNKSFSALLMSGLLAVSLSACTSEPTPTPQSREDACILVTGALAAYKDRSDDMIANGQDSDLELIDLMTTMQLDFEELSAELDNQEVKEAVDGWISAVDVFTGAIQTIYDNDLEMTAAEDIAVIEDLVGDIGQINMDMEDSADALDLACDGAFTEMQEN</sequence>
<feature type="signal peptide" evidence="1">
    <location>
        <begin position="1"/>
        <end position="26"/>
    </location>
</feature>
<keyword evidence="1" id="KW-0732">Signal</keyword>
<organism evidence="2">
    <name type="scientific">Jonesiaceae bacterium BS-20</name>
    <dbReference type="NCBI Taxonomy" id="3120821"/>
    <lineage>
        <taxon>Bacteria</taxon>
        <taxon>Bacillati</taxon>
        <taxon>Actinomycetota</taxon>
        <taxon>Actinomycetes</taxon>
        <taxon>Micrococcales</taxon>
        <taxon>Jonesiaceae</taxon>
    </lineage>
</organism>
<gene>
    <name evidence="2" type="ORF">V5R04_13650</name>
</gene>
<proteinExistence type="predicted"/>
<evidence type="ECO:0008006" key="3">
    <source>
        <dbReference type="Google" id="ProtNLM"/>
    </source>
</evidence>
<dbReference type="EMBL" id="CP146203">
    <property type="protein sequence ID" value="XBH21244.1"/>
    <property type="molecule type" value="Genomic_DNA"/>
</dbReference>
<protein>
    <recommendedName>
        <fullName evidence="3">Lipoprotein</fullName>
    </recommendedName>
</protein>
<dbReference type="AlphaFoldDB" id="A0AAU7DTH4"/>
<evidence type="ECO:0000313" key="2">
    <source>
        <dbReference type="EMBL" id="XBH21244.1"/>
    </source>
</evidence>
<feature type="chain" id="PRO_5043436755" description="Lipoprotein" evidence="1">
    <location>
        <begin position="27"/>
        <end position="163"/>
    </location>
</feature>